<dbReference type="PANTHER" id="PTHR32494:SF5">
    <property type="entry name" value="ALLANTOATE AMIDOHYDROLASE"/>
    <property type="match status" value="1"/>
</dbReference>
<keyword evidence="3" id="KW-0862">Zinc</keyword>
<dbReference type="InterPro" id="IPR010158">
    <property type="entry name" value="Amidase_Cbmase"/>
</dbReference>
<evidence type="ECO:0000259" key="4">
    <source>
        <dbReference type="Pfam" id="PF07687"/>
    </source>
</evidence>
<dbReference type="InterPro" id="IPR002933">
    <property type="entry name" value="Peptidase_M20"/>
</dbReference>
<dbReference type="SUPFAM" id="SSF53187">
    <property type="entry name" value="Zn-dependent exopeptidases"/>
    <property type="match status" value="1"/>
</dbReference>
<dbReference type="KEGG" id="acob:P0Y56_15025"/>
<sequence>MLSVDQDRLWRAHQEMGKIGALPHGGCCRLALDDDDRRGRELFIRWCREAGCSIRIDRAGNIFARRPGTEDGLPAVATGSHLDTQPHAGLFDGIYGVLSGLEIFRTLNDAGIRTRAPLETIVWTNEECVRFAPPTGGSMVFCGLLPIDQFHAERTTDGTTVLADLERHGFLGNTFDHADHPLESFFEVHIEQGPILEREAKTIGVVIGIQGARMYRVELVGQDNHAGTTPMDMRRDAFDGAARLGVRLNEMARAMDPALCFTIGHFNLSPNAASTVPGEAAFEIDLRHPDESVLDRYEAQMRAALAEIAGQASLSFSIEDICSIPTVRFAGDLVDLVEATAGQLGYSHMRLLSGAGHDSANLAAIAPTAMIFVPCVEGISHNEAEMASPEDLAAGANVLLHSMLARAGVADERTIP</sequence>
<evidence type="ECO:0000256" key="3">
    <source>
        <dbReference type="PIRSR" id="PIRSR001235-1"/>
    </source>
</evidence>
<feature type="binding site" evidence="3">
    <location>
        <position position="381"/>
    </location>
    <ligand>
        <name>Zn(2+)</name>
        <dbReference type="ChEBI" id="CHEBI:29105"/>
        <label>2</label>
    </ligand>
</feature>
<keyword evidence="2" id="KW-0378">Hydrolase</keyword>
<organism evidence="5 6">
    <name type="scientific">Candidatus Andeanibacterium colombiense</name>
    <dbReference type="NCBI Taxonomy" id="3121345"/>
    <lineage>
        <taxon>Bacteria</taxon>
        <taxon>Pseudomonadati</taxon>
        <taxon>Pseudomonadota</taxon>
        <taxon>Alphaproteobacteria</taxon>
        <taxon>Sphingomonadales</taxon>
        <taxon>Sphingomonadaceae</taxon>
        <taxon>Candidatus Andeanibacterium</taxon>
    </lineage>
</organism>
<dbReference type="NCBIfam" id="TIGR01879">
    <property type="entry name" value="hydantase"/>
    <property type="match status" value="1"/>
</dbReference>
<feature type="binding site" evidence="3">
    <location>
        <position position="92"/>
    </location>
    <ligand>
        <name>Zn(2+)</name>
        <dbReference type="ChEBI" id="CHEBI:29105"/>
        <label>2</label>
    </ligand>
</feature>
<feature type="binding site" evidence="3">
    <location>
        <position position="92"/>
    </location>
    <ligand>
        <name>Zn(2+)</name>
        <dbReference type="ChEBI" id="CHEBI:29105"/>
        <label>1</label>
    </ligand>
</feature>
<feature type="binding site" evidence="3">
    <location>
        <position position="189"/>
    </location>
    <ligand>
        <name>Zn(2+)</name>
        <dbReference type="ChEBI" id="CHEBI:29105"/>
        <label>1</label>
    </ligand>
</feature>
<evidence type="ECO:0000256" key="2">
    <source>
        <dbReference type="ARBA" id="ARBA00022801"/>
    </source>
</evidence>
<comment type="cofactor">
    <cofactor evidence="3">
        <name>Zn(2+)</name>
        <dbReference type="ChEBI" id="CHEBI:29105"/>
    </cofactor>
    <text evidence="3">Binds 2 Zn(2+) ions per subunit.</text>
</comment>
<proteinExistence type="inferred from homology"/>
<dbReference type="SUPFAM" id="SSF55031">
    <property type="entry name" value="Bacterial exopeptidase dimerisation domain"/>
    <property type="match status" value="1"/>
</dbReference>
<feature type="domain" description="Peptidase M20 dimerisation" evidence="4">
    <location>
        <begin position="207"/>
        <end position="310"/>
    </location>
</feature>
<dbReference type="Gene3D" id="3.30.70.360">
    <property type="match status" value="1"/>
</dbReference>
<dbReference type="NCBIfam" id="NF006771">
    <property type="entry name" value="PRK09290.1-5"/>
    <property type="match status" value="1"/>
</dbReference>
<keyword evidence="3" id="KW-0479">Metal-binding</keyword>
<dbReference type="CDD" id="cd03884">
    <property type="entry name" value="M20_bAS"/>
    <property type="match status" value="1"/>
</dbReference>
<name>A0AAJ5X655_9SPHN</name>
<gene>
    <name evidence="5" type="ORF">P0Y56_15025</name>
</gene>
<dbReference type="GO" id="GO:0016813">
    <property type="term" value="F:hydrolase activity, acting on carbon-nitrogen (but not peptide) bonds, in linear amidines"/>
    <property type="evidence" value="ECO:0007669"/>
    <property type="project" value="InterPro"/>
</dbReference>
<evidence type="ECO:0000313" key="5">
    <source>
        <dbReference type="EMBL" id="WEK46306.1"/>
    </source>
</evidence>
<evidence type="ECO:0000256" key="1">
    <source>
        <dbReference type="ARBA" id="ARBA00006153"/>
    </source>
</evidence>
<comment type="similarity">
    <text evidence="1">Belongs to the peptidase M20 family.</text>
</comment>
<feature type="binding site" evidence="3">
    <location>
        <position position="81"/>
    </location>
    <ligand>
        <name>Zn(2+)</name>
        <dbReference type="ChEBI" id="CHEBI:29105"/>
        <label>1</label>
    </ligand>
</feature>
<dbReference type="Gene3D" id="3.40.630.10">
    <property type="entry name" value="Zn peptidases"/>
    <property type="match status" value="1"/>
</dbReference>
<dbReference type="GO" id="GO:0046872">
    <property type="term" value="F:metal ion binding"/>
    <property type="evidence" value="ECO:0007669"/>
    <property type="project" value="UniProtKB-KW"/>
</dbReference>
<dbReference type="EMBL" id="CP119316">
    <property type="protein sequence ID" value="WEK46306.1"/>
    <property type="molecule type" value="Genomic_DNA"/>
</dbReference>
<protein>
    <submittedName>
        <fullName evidence="5">M20 family metallo-hydrolase</fullName>
    </submittedName>
</protein>
<dbReference type="InterPro" id="IPR011650">
    <property type="entry name" value="Peptidase_M20_dimer"/>
</dbReference>
<dbReference type="PIRSF" id="PIRSF001235">
    <property type="entry name" value="Amidase_carbamoylase"/>
    <property type="match status" value="1"/>
</dbReference>
<dbReference type="PANTHER" id="PTHR32494">
    <property type="entry name" value="ALLANTOATE DEIMINASE-RELATED"/>
    <property type="match status" value="1"/>
</dbReference>
<dbReference type="NCBIfam" id="NF006769">
    <property type="entry name" value="PRK09290.1-3"/>
    <property type="match status" value="1"/>
</dbReference>
<dbReference type="InterPro" id="IPR036264">
    <property type="entry name" value="Bact_exopeptidase_dim_dom"/>
</dbReference>
<dbReference type="Pfam" id="PF01546">
    <property type="entry name" value="Peptidase_M20"/>
    <property type="match status" value="1"/>
</dbReference>
<dbReference type="AlphaFoldDB" id="A0AAJ5X655"/>
<dbReference type="Proteomes" id="UP001218362">
    <property type="component" value="Chromosome"/>
</dbReference>
<evidence type="ECO:0000313" key="6">
    <source>
        <dbReference type="Proteomes" id="UP001218362"/>
    </source>
</evidence>
<accession>A0AAJ5X655</accession>
<dbReference type="Pfam" id="PF07687">
    <property type="entry name" value="M20_dimer"/>
    <property type="match status" value="1"/>
</dbReference>
<feature type="binding site" evidence="3">
    <location>
        <position position="127"/>
    </location>
    <ligand>
        <name>Zn(2+)</name>
        <dbReference type="ChEBI" id="CHEBI:29105"/>
        <label>2</label>
    </ligand>
</feature>
<reference evidence="5" key="1">
    <citation type="submission" date="2023-03" db="EMBL/GenBank/DDBJ databases">
        <title>Andean soil-derived lignocellulolytic bacterial consortium as a source of novel taxa and putative plastic-active enzymes.</title>
        <authorList>
            <person name="Diaz-Garcia L."/>
            <person name="Chuvochina M."/>
            <person name="Feuerriegel G."/>
            <person name="Bunk B."/>
            <person name="Sproer C."/>
            <person name="Streit W.R."/>
            <person name="Rodriguez L.M."/>
            <person name="Overmann J."/>
            <person name="Jimenez D.J."/>
        </authorList>
    </citation>
    <scope>NUCLEOTIDE SEQUENCE</scope>
    <source>
        <strain evidence="5">MAG 26</strain>
    </source>
</reference>